<evidence type="ECO:0000313" key="1">
    <source>
        <dbReference type="EMBL" id="GFS80265.1"/>
    </source>
</evidence>
<reference evidence="1" key="1">
    <citation type="submission" date="2020-08" db="EMBL/GenBank/DDBJ databases">
        <title>Multicomponent nature underlies the extraordinary mechanical properties of spider dragline silk.</title>
        <authorList>
            <person name="Kono N."/>
            <person name="Nakamura H."/>
            <person name="Mori M."/>
            <person name="Yoshida Y."/>
            <person name="Ohtoshi R."/>
            <person name="Malay A.D."/>
            <person name="Moran D.A.P."/>
            <person name="Tomita M."/>
            <person name="Numata K."/>
            <person name="Arakawa K."/>
        </authorList>
    </citation>
    <scope>NUCLEOTIDE SEQUENCE</scope>
</reference>
<dbReference type="EMBL" id="BMAW01051393">
    <property type="protein sequence ID" value="GFS80265.1"/>
    <property type="molecule type" value="Genomic_DNA"/>
</dbReference>
<keyword evidence="2" id="KW-1185">Reference proteome</keyword>
<dbReference type="Gene3D" id="3.40.50.300">
    <property type="entry name" value="P-loop containing nucleotide triphosphate hydrolases"/>
    <property type="match status" value="1"/>
</dbReference>
<accession>A0A8X6MVX4</accession>
<protein>
    <submittedName>
        <fullName evidence="1">Uncharacterized protein</fullName>
    </submittedName>
</protein>
<evidence type="ECO:0000313" key="2">
    <source>
        <dbReference type="Proteomes" id="UP000887013"/>
    </source>
</evidence>
<organism evidence="1 2">
    <name type="scientific">Nephila pilipes</name>
    <name type="common">Giant wood spider</name>
    <name type="synonym">Nephila maculata</name>
    <dbReference type="NCBI Taxonomy" id="299642"/>
    <lineage>
        <taxon>Eukaryota</taxon>
        <taxon>Metazoa</taxon>
        <taxon>Ecdysozoa</taxon>
        <taxon>Arthropoda</taxon>
        <taxon>Chelicerata</taxon>
        <taxon>Arachnida</taxon>
        <taxon>Araneae</taxon>
        <taxon>Araneomorphae</taxon>
        <taxon>Entelegynae</taxon>
        <taxon>Araneoidea</taxon>
        <taxon>Nephilidae</taxon>
        <taxon>Nephila</taxon>
    </lineage>
</organism>
<dbReference type="Proteomes" id="UP000887013">
    <property type="component" value="Unassembled WGS sequence"/>
</dbReference>
<comment type="caution">
    <text evidence="1">The sequence shown here is derived from an EMBL/GenBank/DDBJ whole genome shotgun (WGS) entry which is preliminary data.</text>
</comment>
<dbReference type="AlphaFoldDB" id="A0A8X6MVX4"/>
<dbReference type="SUPFAM" id="SSF52540">
    <property type="entry name" value="P-loop containing nucleoside triphosphate hydrolases"/>
    <property type="match status" value="1"/>
</dbReference>
<dbReference type="InterPro" id="IPR027417">
    <property type="entry name" value="P-loop_NTPase"/>
</dbReference>
<proteinExistence type="predicted"/>
<gene>
    <name evidence="1" type="ORF">NPIL_521411</name>
</gene>
<sequence>MPRAARRRRGRNLRAELHGLSSVNEIYLSVAGNEGVGKSTLVQRLEEMDRPPYDAGTEIIKSNYKYMELRLAYVNGSRRNGRYLLIFQFDPAPLPVRFPPIPLYVMNAFVFCVDVLRPISEWGMMTQVYEYEKILPNYLPNKSVVVGTKIDRRNRVPEPLSTAAVHTLARFVKINRSVECSAWSKRGT</sequence>
<feature type="non-terminal residue" evidence="1">
    <location>
        <position position="188"/>
    </location>
</feature>
<name>A0A8X6MVX4_NEPPI</name>